<keyword evidence="2" id="KW-1003">Cell membrane</keyword>
<evidence type="ECO:0000256" key="2">
    <source>
        <dbReference type="ARBA" id="ARBA00022475"/>
    </source>
</evidence>
<feature type="transmembrane region" description="Helical" evidence="6">
    <location>
        <begin position="194"/>
        <end position="213"/>
    </location>
</feature>
<dbReference type="RefSeq" id="WP_167943351.1">
    <property type="nucleotide sequence ID" value="NZ_CP130472.1"/>
</dbReference>
<name>A0AAJ6KX81_9ACTN</name>
<dbReference type="AlphaFoldDB" id="A0AAJ6KX81"/>
<dbReference type="KEGG" id="mprn:Q3V37_16695"/>
<dbReference type="InterPro" id="IPR001123">
    <property type="entry name" value="LeuE-type"/>
</dbReference>
<evidence type="ECO:0000256" key="3">
    <source>
        <dbReference type="ARBA" id="ARBA00022692"/>
    </source>
</evidence>
<keyword evidence="3 6" id="KW-0812">Transmembrane</keyword>
<evidence type="ECO:0000256" key="6">
    <source>
        <dbReference type="SAM" id="Phobius"/>
    </source>
</evidence>
<feature type="transmembrane region" description="Helical" evidence="6">
    <location>
        <begin position="40"/>
        <end position="67"/>
    </location>
</feature>
<gene>
    <name evidence="7" type="ORF">Q3V37_16695</name>
</gene>
<evidence type="ECO:0000256" key="5">
    <source>
        <dbReference type="ARBA" id="ARBA00023136"/>
    </source>
</evidence>
<comment type="subcellular location">
    <subcellularLocation>
        <location evidence="1">Cell membrane</location>
        <topology evidence="1">Multi-pass membrane protein</topology>
    </subcellularLocation>
</comment>
<protein>
    <submittedName>
        <fullName evidence="7">LysE family transporter</fullName>
    </submittedName>
</protein>
<keyword evidence="4 6" id="KW-1133">Transmembrane helix</keyword>
<dbReference type="GO" id="GO:0005886">
    <property type="term" value="C:plasma membrane"/>
    <property type="evidence" value="ECO:0007669"/>
    <property type="project" value="UniProtKB-SubCell"/>
</dbReference>
<evidence type="ECO:0000313" key="7">
    <source>
        <dbReference type="EMBL" id="WLS43079.1"/>
    </source>
</evidence>
<dbReference type="Pfam" id="PF01810">
    <property type="entry name" value="LysE"/>
    <property type="match status" value="1"/>
</dbReference>
<organism evidence="7 8">
    <name type="scientific">Micromonospora profundi</name>
    <dbReference type="NCBI Taxonomy" id="1420889"/>
    <lineage>
        <taxon>Bacteria</taxon>
        <taxon>Bacillati</taxon>
        <taxon>Actinomycetota</taxon>
        <taxon>Actinomycetes</taxon>
        <taxon>Micromonosporales</taxon>
        <taxon>Micromonosporaceae</taxon>
        <taxon>Micromonospora</taxon>
    </lineage>
</organism>
<evidence type="ECO:0000256" key="4">
    <source>
        <dbReference type="ARBA" id="ARBA00022989"/>
    </source>
</evidence>
<proteinExistence type="predicted"/>
<evidence type="ECO:0000313" key="8">
    <source>
        <dbReference type="Proteomes" id="UP001235874"/>
    </source>
</evidence>
<dbReference type="GO" id="GO:0006865">
    <property type="term" value="P:amino acid transport"/>
    <property type="evidence" value="ECO:0007669"/>
    <property type="project" value="InterPro"/>
</dbReference>
<evidence type="ECO:0000256" key="1">
    <source>
        <dbReference type="ARBA" id="ARBA00004651"/>
    </source>
</evidence>
<keyword evidence="8" id="KW-1185">Reference proteome</keyword>
<sequence>MSVFLAGTVAGYGVAIPVGAIAVLILGLSARTSFRVGAAAALAVATADGLYAAVAVLGGAGLAGAIAPVAGPLRVLAAVVLLGLAAHGLWRTWAAHRSEQASAPVVGRSSPSGRGLSTPGRAYAAVLGLTLLNPMTVLYFAALVLGRSGTADVGMIDATLFVTGVFLASASWQLLVAGGGTMVGRALTGPRGRLVTGLVSSALIAALAVAAMLPG</sequence>
<keyword evidence="5 6" id="KW-0472">Membrane</keyword>
<feature type="transmembrane region" description="Helical" evidence="6">
    <location>
        <begin position="158"/>
        <end position="182"/>
    </location>
</feature>
<dbReference type="Proteomes" id="UP001235874">
    <property type="component" value="Chromosome"/>
</dbReference>
<feature type="transmembrane region" description="Helical" evidence="6">
    <location>
        <begin position="73"/>
        <end position="90"/>
    </location>
</feature>
<feature type="transmembrane region" description="Helical" evidence="6">
    <location>
        <begin position="122"/>
        <end position="146"/>
    </location>
</feature>
<feature type="transmembrane region" description="Helical" evidence="6">
    <location>
        <begin position="6"/>
        <end position="28"/>
    </location>
</feature>
<reference evidence="7 8" key="1">
    <citation type="submission" date="2023-07" db="EMBL/GenBank/DDBJ databases">
        <title>Micromonospora profundi TRM 95458 converts glycerol to a new osmotic compound.</title>
        <authorList>
            <person name="Lu D."/>
        </authorList>
    </citation>
    <scope>NUCLEOTIDE SEQUENCE [LARGE SCALE GENOMIC DNA]</scope>
    <source>
        <strain evidence="7 8">TRM95458</strain>
    </source>
</reference>
<accession>A0AAJ6KX81</accession>
<dbReference type="EMBL" id="CP130472">
    <property type="protein sequence ID" value="WLS43079.1"/>
    <property type="molecule type" value="Genomic_DNA"/>
</dbReference>